<evidence type="ECO:0000313" key="7">
    <source>
        <dbReference type="Proteomes" id="UP000276133"/>
    </source>
</evidence>
<feature type="domain" description="RING-type" evidence="5">
    <location>
        <begin position="78"/>
        <end position="122"/>
    </location>
</feature>
<evidence type="ECO:0000256" key="1">
    <source>
        <dbReference type="ARBA" id="ARBA00022723"/>
    </source>
</evidence>
<evidence type="ECO:0000259" key="5">
    <source>
        <dbReference type="PROSITE" id="PS50089"/>
    </source>
</evidence>
<dbReference type="STRING" id="10195.A0A3M7RF50"/>
<comment type="caution">
    <text evidence="6">The sequence shown here is derived from an EMBL/GenBank/DDBJ whole genome shotgun (WGS) entry which is preliminary data.</text>
</comment>
<dbReference type="GO" id="GO:0008270">
    <property type="term" value="F:zinc ion binding"/>
    <property type="evidence" value="ECO:0007669"/>
    <property type="project" value="UniProtKB-KW"/>
</dbReference>
<evidence type="ECO:0000256" key="2">
    <source>
        <dbReference type="ARBA" id="ARBA00022771"/>
    </source>
</evidence>
<proteinExistence type="predicted"/>
<evidence type="ECO:0000256" key="3">
    <source>
        <dbReference type="ARBA" id="ARBA00022833"/>
    </source>
</evidence>
<dbReference type="PROSITE" id="PS50089">
    <property type="entry name" value="ZF_RING_2"/>
    <property type="match status" value="1"/>
</dbReference>
<dbReference type="Proteomes" id="UP000276133">
    <property type="component" value="Unassembled WGS sequence"/>
</dbReference>
<evidence type="ECO:0000313" key="6">
    <source>
        <dbReference type="EMBL" id="RNA21905.1"/>
    </source>
</evidence>
<accession>A0A3M7RF50</accession>
<sequence>MASYFDEHNCEPLGENERPNEQLLLARLLVDSGIANALNLSFEDLSSQNLSPPISKIWLKEEFPKYCFSESDKCGHKCPICLIAFEEEGQTRAVKIPNCGHIFHCDCILKWFEKTSSCPLCRFELPTDDPSYEEFKRQKKREKIRQQEIEDLHNSMFS</sequence>
<dbReference type="PANTHER" id="PTHR14155">
    <property type="entry name" value="RING FINGER DOMAIN-CONTAINING"/>
    <property type="match status" value="1"/>
</dbReference>
<dbReference type="PANTHER" id="PTHR14155:SF627">
    <property type="entry name" value="OS06G0192800 PROTEIN"/>
    <property type="match status" value="1"/>
</dbReference>
<keyword evidence="6" id="KW-0436">Ligase</keyword>
<organism evidence="6 7">
    <name type="scientific">Brachionus plicatilis</name>
    <name type="common">Marine rotifer</name>
    <name type="synonym">Brachionus muelleri</name>
    <dbReference type="NCBI Taxonomy" id="10195"/>
    <lineage>
        <taxon>Eukaryota</taxon>
        <taxon>Metazoa</taxon>
        <taxon>Spiralia</taxon>
        <taxon>Gnathifera</taxon>
        <taxon>Rotifera</taxon>
        <taxon>Eurotatoria</taxon>
        <taxon>Monogononta</taxon>
        <taxon>Pseudotrocha</taxon>
        <taxon>Ploima</taxon>
        <taxon>Brachionidae</taxon>
        <taxon>Brachionus</taxon>
    </lineage>
</organism>
<dbReference type="InterPro" id="IPR053238">
    <property type="entry name" value="RING-H2_zinc_finger"/>
</dbReference>
<reference evidence="6 7" key="1">
    <citation type="journal article" date="2018" name="Sci. Rep.">
        <title>Genomic signatures of local adaptation to the degree of environmental predictability in rotifers.</title>
        <authorList>
            <person name="Franch-Gras L."/>
            <person name="Hahn C."/>
            <person name="Garcia-Roger E.M."/>
            <person name="Carmona M.J."/>
            <person name="Serra M."/>
            <person name="Gomez A."/>
        </authorList>
    </citation>
    <scope>NUCLEOTIDE SEQUENCE [LARGE SCALE GENOMIC DNA]</scope>
    <source>
        <strain evidence="6">HYR1</strain>
    </source>
</reference>
<dbReference type="EMBL" id="REGN01003564">
    <property type="protein sequence ID" value="RNA21905.1"/>
    <property type="molecule type" value="Genomic_DNA"/>
</dbReference>
<dbReference type="Pfam" id="PF13639">
    <property type="entry name" value="zf-RING_2"/>
    <property type="match status" value="1"/>
</dbReference>
<dbReference type="InterPro" id="IPR013083">
    <property type="entry name" value="Znf_RING/FYVE/PHD"/>
</dbReference>
<keyword evidence="3" id="KW-0862">Zinc</keyword>
<gene>
    <name evidence="6" type="ORF">BpHYR1_012195</name>
</gene>
<keyword evidence="1" id="KW-0479">Metal-binding</keyword>
<dbReference type="InterPro" id="IPR001841">
    <property type="entry name" value="Znf_RING"/>
</dbReference>
<keyword evidence="2 4" id="KW-0863">Zinc-finger</keyword>
<dbReference type="AlphaFoldDB" id="A0A3M7RF50"/>
<dbReference type="Gene3D" id="3.30.40.10">
    <property type="entry name" value="Zinc/RING finger domain, C3HC4 (zinc finger)"/>
    <property type="match status" value="1"/>
</dbReference>
<protein>
    <submittedName>
        <fullName evidence="6">E3 ubiquitin-ligase RNF181-like</fullName>
    </submittedName>
</protein>
<dbReference type="OrthoDB" id="21204at2759"/>
<dbReference type="SMART" id="SM00184">
    <property type="entry name" value="RING"/>
    <property type="match status" value="1"/>
</dbReference>
<keyword evidence="7" id="KW-1185">Reference proteome</keyword>
<evidence type="ECO:0000256" key="4">
    <source>
        <dbReference type="PROSITE-ProRule" id="PRU00175"/>
    </source>
</evidence>
<name>A0A3M7RF50_BRAPC</name>
<dbReference type="SUPFAM" id="SSF57850">
    <property type="entry name" value="RING/U-box"/>
    <property type="match status" value="1"/>
</dbReference>
<dbReference type="GO" id="GO:0016874">
    <property type="term" value="F:ligase activity"/>
    <property type="evidence" value="ECO:0007669"/>
    <property type="project" value="UniProtKB-KW"/>
</dbReference>